<evidence type="ECO:0000313" key="3">
    <source>
        <dbReference type="Proteomes" id="UP000729402"/>
    </source>
</evidence>
<name>A0A8J6BTV9_ZIZPA</name>
<sequence length="344" mass="38089">MQVKTVATDGYDVVQLEYHGIHDDKLTRLELGHLGKAVVPPLGHVDQPRSKTFEWRLGVPDGEEVWAPMIDERHYSRRMPRRQDEDDEDDDEYRDSHQPNRRRGHPVWTRIDCSDGTDVRLSASRRRSISYDSGSYHHRQADSKPMAKVPSAQAVNLVFDAEVQKINFSSHLPHSVSRLDPMWLEATHITATTIGTPLIPHAEGTEETTVEPVEEDSEALGVKLDDFLASLSMALPQALVPTPPKVRSTKSYQHAVGTSRRSARSAAKNPHGTKTASLALQVLVRKLGIVDHSSSNDAQKLATYFKQQLSPSVVRAIRELVEAGEGNPGAPTGLNGPFPDQSIS</sequence>
<dbReference type="OrthoDB" id="693750at2759"/>
<evidence type="ECO:0000256" key="1">
    <source>
        <dbReference type="SAM" id="MobiDB-lite"/>
    </source>
</evidence>
<proteinExistence type="predicted"/>
<gene>
    <name evidence="2" type="ORF">GUJ93_ZPchr0012g20766</name>
</gene>
<reference evidence="2" key="2">
    <citation type="submission" date="2021-02" db="EMBL/GenBank/DDBJ databases">
        <authorList>
            <person name="Kimball J.A."/>
            <person name="Haas M.W."/>
            <person name="Macchietto M."/>
            <person name="Kono T."/>
            <person name="Duquette J."/>
            <person name="Shao M."/>
        </authorList>
    </citation>
    <scope>NUCLEOTIDE SEQUENCE</scope>
    <source>
        <tissue evidence="2">Fresh leaf tissue</tissue>
    </source>
</reference>
<reference evidence="2" key="1">
    <citation type="journal article" date="2021" name="bioRxiv">
        <title>Whole Genome Assembly and Annotation of Northern Wild Rice, Zizania palustris L., Supports a Whole Genome Duplication in the Zizania Genus.</title>
        <authorList>
            <person name="Haas M."/>
            <person name="Kono T."/>
            <person name="Macchietto M."/>
            <person name="Millas R."/>
            <person name="McGilp L."/>
            <person name="Shao M."/>
            <person name="Duquette J."/>
            <person name="Hirsch C.N."/>
            <person name="Kimball J."/>
        </authorList>
    </citation>
    <scope>NUCLEOTIDE SEQUENCE</scope>
    <source>
        <tissue evidence="2">Fresh leaf tissue</tissue>
    </source>
</reference>
<feature type="region of interest" description="Disordered" evidence="1">
    <location>
        <begin position="324"/>
        <end position="344"/>
    </location>
</feature>
<dbReference type="AlphaFoldDB" id="A0A8J6BTV9"/>
<organism evidence="2 3">
    <name type="scientific">Zizania palustris</name>
    <name type="common">Northern wild rice</name>
    <dbReference type="NCBI Taxonomy" id="103762"/>
    <lineage>
        <taxon>Eukaryota</taxon>
        <taxon>Viridiplantae</taxon>
        <taxon>Streptophyta</taxon>
        <taxon>Embryophyta</taxon>
        <taxon>Tracheophyta</taxon>
        <taxon>Spermatophyta</taxon>
        <taxon>Magnoliopsida</taxon>
        <taxon>Liliopsida</taxon>
        <taxon>Poales</taxon>
        <taxon>Poaceae</taxon>
        <taxon>BOP clade</taxon>
        <taxon>Oryzoideae</taxon>
        <taxon>Oryzeae</taxon>
        <taxon>Zizaniinae</taxon>
        <taxon>Zizania</taxon>
    </lineage>
</organism>
<keyword evidence="3" id="KW-1185">Reference proteome</keyword>
<protein>
    <submittedName>
        <fullName evidence="2">Uncharacterized protein</fullName>
    </submittedName>
</protein>
<accession>A0A8J6BTV9</accession>
<feature type="region of interest" description="Disordered" evidence="1">
    <location>
        <begin position="242"/>
        <end position="273"/>
    </location>
</feature>
<feature type="region of interest" description="Disordered" evidence="1">
    <location>
        <begin position="77"/>
        <end position="108"/>
    </location>
</feature>
<evidence type="ECO:0000313" key="2">
    <source>
        <dbReference type="EMBL" id="KAG8095339.1"/>
    </source>
</evidence>
<dbReference type="Proteomes" id="UP000729402">
    <property type="component" value="Unassembled WGS sequence"/>
</dbReference>
<dbReference type="EMBL" id="JAAALK010000080">
    <property type="protein sequence ID" value="KAG8095339.1"/>
    <property type="molecule type" value="Genomic_DNA"/>
</dbReference>
<comment type="caution">
    <text evidence="2">The sequence shown here is derived from an EMBL/GenBank/DDBJ whole genome shotgun (WGS) entry which is preliminary data.</text>
</comment>